<evidence type="ECO:0000256" key="3">
    <source>
        <dbReference type="SAM" id="SignalP"/>
    </source>
</evidence>
<dbReference type="InterPro" id="IPR031161">
    <property type="entry name" value="Peptidase_M60_dom"/>
</dbReference>
<dbReference type="InterPro" id="IPR032675">
    <property type="entry name" value="LRR_dom_sf"/>
</dbReference>
<keyword evidence="1" id="KW-0326">Glycosidase</keyword>
<evidence type="ECO:0000256" key="1">
    <source>
        <dbReference type="ARBA" id="ARBA00023295"/>
    </source>
</evidence>
<feature type="domain" description="Peptidase M60" evidence="5">
    <location>
        <begin position="744"/>
        <end position="1051"/>
    </location>
</feature>
<comment type="caution">
    <text evidence="6">The sequence shown here is derived from an EMBL/GenBank/DDBJ whole genome shotgun (WGS) entry which is preliminary data.</text>
</comment>
<organism evidence="6 7">
    <name type="scientific">Romboutsia weinsteinii</name>
    <dbReference type="NCBI Taxonomy" id="2020949"/>
    <lineage>
        <taxon>Bacteria</taxon>
        <taxon>Bacillati</taxon>
        <taxon>Bacillota</taxon>
        <taxon>Clostridia</taxon>
        <taxon>Peptostreptococcales</taxon>
        <taxon>Peptostreptococcaceae</taxon>
        <taxon>Romboutsia</taxon>
    </lineage>
</organism>
<dbReference type="Gene3D" id="3.80.10.10">
    <property type="entry name" value="Ribonuclease Inhibitor"/>
    <property type="match status" value="1"/>
</dbReference>
<keyword evidence="2" id="KW-0175">Coiled coil</keyword>
<keyword evidence="7" id="KW-1185">Reference proteome</keyword>
<dbReference type="Gene3D" id="3.40.390.80">
    <property type="entry name" value="Peptidase M60, enhancin-like domain 2"/>
    <property type="match status" value="1"/>
</dbReference>
<dbReference type="Gene3D" id="2.60.120.1250">
    <property type="entry name" value="Peptidase M60, enhancin-like domain 1"/>
    <property type="match status" value="1"/>
</dbReference>
<dbReference type="Pfam" id="PF00754">
    <property type="entry name" value="F5_F8_type_C"/>
    <property type="match status" value="4"/>
</dbReference>
<evidence type="ECO:0000256" key="2">
    <source>
        <dbReference type="SAM" id="Coils"/>
    </source>
</evidence>
<protein>
    <submittedName>
        <fullName evidence="6">DUF5011 domain-containing protein</fullName>
    </submittedName>
</protein>
<feature type="chain" id="PRO_5016579994" evidence="3">
    <location>
        <begin position="28"/>
        <end position="2215"/>
    </location>
</feature>
<dbReference type="SMART" id="SM00776">
    <property type="entry name" value="NPCBM"/>
    <property type="match status" value="2"/>
</dbReference>
<dbReference type="PROSITE" id="PS50022">
    <property type="entry name" value="FA58C_3"/>
    <property type="match status" value="1"/>
</dbReference>
<dbReference type="InterPro" id="IPR000421">
    <property type="entry name" value="FA58C"/>
</dbReference>
<dbReference type="InterPro" id="IPR013222">
    <property type="entry name" value="Glyco_hyd_98_carb-bd"/>
</dbReference>
<dbReference type="InterPro" id="IPR032179">
    <property type="entry name" value="Cry22Aa_Ig-like"/>
</dbReference>
<dbReference type="InterPro" id="IPR001611">
    <property type="entry name" value="Leu-rich_rpt"/>
</dbReference>
<proteinExistence type="predicted"/>
<evidence type="ECO:0000259" key="4">
    <source>
        <dbReference type="PROSITE" id="PS50022"/>
    </source>
</evidence>
<sequence length="2215" mass="248026">MSKKKIASALAVSIVMTNMSPAINVFADEIAKNKAIAIEKEVSNQLLVSRFDLKNNANFAKYNETYKAPVKGIKNNAGNYGSSTIVKAVDDNLKTHWETNKVNSSSFNNEIVIELENVETIDRLAYAVRQDNGWKGFPSSVEIHVSTTSEGDDFTLAGEAAGVKTTKDMIQFKFNPVEAKRVKFIFKSADGGWASASEMWLYREDAIIDKMDKIFTNDKKNEVSEEFNSLEKLEDFEQEATGHPLFNDIKDDIENAKALLDGKDVVYKDAVVTKFLNHGNELLSAYDEQFKVPRNKITNITTNGGHWSSEVIAHAIDENPNSIWHSNSTNSNSHKNEVVLTLDELTTLDRVMYRTNRSRGFAKGFDIYASKTSEGDTFEKISSGKASLTTDNLEIQFAPTEVRRLKFVFTDSHEGWSTATEIGLYSQDTVRDEMENVFTDSSKYELSEEYKDIVVLERLEAQVKEHPFAESFLKDIELAKGLVGNNEQHVAGAGDLQISDIAKSKFFKEYNKTFKISRDSIKSIKSNGGHYGSSNIEKAIDENIDTHWETGKGNSDTFKNEVEIVFNNIEEIEKLMIRARKDASQKGFPLKYEIYGSLDENSSDYKLISKGGSTGVTNEYVEVSFPKTKFKKLKFRFVEAREYRASIAEIGFYKEDTITTEINKIFEDNLYTKLSEKYNNLKAIETLEKEVLKHPLKEDYMPVINLAKDIFNGGAVDENKTVTLSQRGDENKQRDEKRQIFAGGNIDLTGYYVMPGETFEVYVDADTKGPLPQLVMAQVGEVDGAGNHGRSLKLGRNVMTAPEGTKAFAIQFTNRALPEQQAYAPKVRISGDKLQPYPIYIHGKTNINEFIEQVKNHKGANMTEVMGERFLISGRHDGAKAAYVDGNKTPLDAVKGFDQVIGAFDKLAGYDKNDPNPVHRPTNGLYHYKGTNAKGMYASNSYIHYPASTAKSMFEGNFADWGFGHEFGHQIENSDMRWLEVTNNLYSIEAHKANLGRLGRDFSWNQGNIDKFFTFEGTKGFGGFPGDPKFEYTLGLFERMLVVTQVTNYFGNDVYSKANRLVRENPKKYNSKGKYMAMLNALSEASGYNLSPHFEYYNVPVTEETKEFTSQFKPLDKKIRYTTIESYKMIEDGVQTFNEQTKANIDKIAKNEDGFTLSLSTNDNNNGTIAYEIYRDGEFVGFTRGAQYKDKVDTNNNYKYEVIAYDYRANESIKSDEVTNPKVGSPILDLSMNNLTVKIGETFNPMQYVKAIDGNGTPMDSSEIKIVENTVDNNKIGTYIVKYEVTDEKHNITVSKSMEVKVVSGYEFLSDIEWESATGSARKNKNIKGKINGQQRTFDKGFALNAKGKIVYNVADLGYDTFEALVGVDGTKSENNVSSVGFKIIGDGKELVSTRTIKHDDDLVHITADIKGVKELVIEVTDGGNNTFWDHAVIANPKLTTVDSKPEIDARDKSIKIGTEFNPLDGVTASDVEDGDLTSKLEVASSNFEENKLGKFEVVYRVTDSDGNAVEKKVFVTVIEEFEVKKSKFGQFNNLDAYNKEFKLSIQSVSNNAGHYGSSTIDKAIDGNIKTHWETNKANSGSFKNEVIFNLGEAQDVGTMTYAARRDAGNKGFAKKFEVYISNEADGDNFVLTGNGSYSGNTNDVIEFKINRKDVKRVKFVFTEASGNLASMSELGIYKEDTIADKISNELFTDSSKEVVSDTYNTLDKLNAFKVEVKDYPAYELFKEDFDKAEKLIRETFPILNIPKSESTKVGEEIDLTGGFSAMDTKDGDLTSSVEVTGEVNFNKPGKYPLTYKVVDSDGNEVVKTRTVAIVDMEDYKYLTEYDWKSANTGWGAIRKDKSVSDNALQLTGEDGKAVTYARGIGAHAPATIIYDLTDKDYAYFTSYIGIDRAMHDRVGSVEFEVYVDGEKKFDSGLMNSRDTQKYIEVDINDAKELKLVVTDGGNGNGSDHATWGDTKLHFANTDRVVAKDLESKLEEAKEINVNGYTEDSIEELNKAIAKAEELLNNEAKTQVEVDAMIEELNIVIANLESEDLSEIVNIKDSHLKSSIKKELNLPSDTVTVYDMLKLTKLTVKLAESLEGLEHAKNLESLNIEYNSINDLSPLKDLKKLTDLRAMYQNIVEGSVAKKDNKVTISYNAFNRKGEKLYPKSVILRNNTTLEDTALNLDDCVDENGVISVDTTTLDASVYSIYLVYEDINDNYLAQVLFMFNNK</sequence>
<dbReference type="EMBL" id="NOJY02000014">
    <property type="protein sequence ID" value="RDY27314.1"/>
    <property type="molecule type" value="Genomic_DNA"/>
</dbReference>
<keyword evidence="3" id="KW-0732">Signal</keyword>
<dbReference type="Pfam" id="PF16403">
    <property type="entry name" value="Bact_surface_Ig-like"/>
    <property type="match status" value="3"/>
</dbReference>
<dbReference type="Pfam" id="PF08305">
    <property type="entry name" value="NPCBM"/>
    <property type="match status" value="2"/>
</dbReference>
<dbReference type="Pfam" id="PF13402">
    <property type="entry name" value="Peptidase_M60"/>
    <property type="match status" value="1"/>
</dbReference>
<dbReference type="InterPro" id="IPR008979">
    <property type="entry name" value="Galactose-bd-like_sf"/>
</dbReference>
<gene>
    <name evidence="6" type="ORF">CHL78_010025</name>
</gene>
<keyword evidence="1" id="KW-0378">Hydrolase</keyword>
<dbReference type="PROSITE" id="PS51450">
    <property type="entry name" value="LRR"/>
    <property type="match status" value="1"/>
</dbReference>
<dbReference type="Proteomes" id="UP000215694">
    <property type="component" value="Unassembled WGS sequence"/>
</dbReference>
<reference evidence="6 7" key="1">
    <citation type="journal article" date="2017" name="Genome Announc.">
        <title>Draft Genome Sequence of Romboutsia weinsteinii sp. nov. Strain CCRI-19649(T) Isolated from Surface Water.</title>
        <authorList>
            <person name="Maheux A.F."/>
            <person name="Boudreau D.K."/>
            <person name="Berube E."/>
            <person name="Boissinot M."/>
            <person name="Cantin P."/>
            <person name="Raymond F."/>
            <person name="Corbeil J."/>
            <person name="Omar R.F."/>
            <person name="Bergeron M.G."/>
        </authorList>
    </citation>
    <scope>NUCLEOTIDE SEQUENCE [LARGE SCALE GENOMIC DNA]</scope>
    <source>
        <strain evidence="6 7">CCRI-19649</strain>
    </source>
</reference>
<dbReference type="Gene3D" id="1.20.1270.90">
    <property type="entry name" value="AF1782-like"/>
    <property type="match status" value="1"/>
</dbReference>
<dbReference type="InterPro" id="IPR013783">
    <property type="entry name" value="Ig-like_fold"/>
</dbReference>
<dbReference type="OrthoDB" id="1741958at2"/>
<accession>A0A371J3Q7</accession>
<dbReference type="Gene3D" id="2.60.120.260">
    <property type="entry name" value="Galactose-binding domain-like"/>
    <property type="match status" value="4"/>
</dbReference>
<dbReference type="GO" id="GO:0016798">
    <property type="term" value="F:hydrolase activity, acting on glycosyl bonds"/>
    <property type="evidence" value="ECO:0007669"/>
    <property type="project" value="UniProtKB-KW"/>
</dbReference>
<feature type="domain" description="F5/8 type C" evidence="4">
    <location>
        <begin position="1524"/>
        <end position="1680"/>
    </location>
</feature>
<dbReference type="InterPro" id="IPR038637">
    <property type="entry name" value="NPCBM_sf"/>
</dbReference>
<dbReference type="SUPFAM" id="SSF49785">
    <property type="entry name" value="Galactose-binding domain-like"/>
    <property type="match status" value="6"/>
</dbReference>
<feature type="coiled-coil region" evidence="2">
    <location>
        <begin position="1990"/>
        <end position="2024"/>
    </location>
</feature>
<evidence type="ECO:0000259" key="5">
    <source>
        <dbReference type="PROSITE" id="PS51723"/>
    </source>
</evidence>
<dbReference type="Gene3D" id="2.60.120.1060">
    <property type="entry name" value="NPCBM/NEW2 domain"/>
    <property type="match status" value="2"/>
</dbReference>
<name>A0A371J3Q7_9FIRM</name>
<evidence type="ECO:0000313" key="6">
    <source>
        <dbReference type="EMBL" id="RDY27314.1"/>
    </source>
</evidence>
<feature type="signal peptide" evidence="3">
    <location>
        <begin position="1"/>
        <end position="27"/>
    </location>
</feature>
<dbReference type="SMART" id="SM01276">
    <property type="entry name" value="M60-like"/>
    <property type="match status" value="1"/>
</dbReference>
<evidence type="ECO:0000313" key="7">
    <source>
        <dbReference type="Proteomes" id="UP000215694"/>
    </source>
</evidence>
<dbReference type="PROSITE" id="PS51723">
    <property type="entry name" value="PEPTIDASE_M60"/>
    <property type="match status" value="1"/>
</dbReference>
<dbReference type="InterPro" id="IPR042279">
    <property type="entry name" value="Pep_M60_3"/>
</dbReference>
<dbReference type="Gene3D" id="2.60.40.10">
    <property type="entry name" value="Immunoglobulins"/>
    <property type="match status" value="4"/>
</dbReference>
<dbReference type="Gene3D" id="1.10.390.30">
    <property type="entry name" value="Peptidase M60, enhancin-like domain 3"/>
    <property type="match status" value="1"/>
</dbReference>
<dbReference type="RefSeq" id="WP_094368357.1">
    <property type="nucleotide sequence ID" value="NZ_NOJY02000014.1"/>
</dbReference>